<dbReference type="SUPFAM" id="SSF48371">
    <property type="entry name" value="ARM repeat"/>
    <property type="match status" value="1"/>
</dbReference>
<dbReference type="Proteomes" id="UP001301731">
    <property type="component" value="Chromosome"/>
</dbReference>
<organism evidence="1 2">
    <name type="scientific">Streptomyces solicathayae</name>
    <dbReference type="NCBI Taxonomy" id="3081768"/>
    <lineage>
        <taxon>Bacteria</taxon>
        <taxon>Bacillati</taxon>
        <taxon>Actinomycetota</taxon>
        <taxon>Actinomycetes</taxon>
        <taxon>Kitasatosporales</taxon>
        <taxon>Streptomycetaceae</taxon>
        <taxon>Streptomyces</taxon>
    </lineage>
</organism>
<gene>
    <name evidence="1" type="ORF">R2D22_04315</name>
</gene>
<proteinExistence type="predicted"/>
<protein>
    <recommendedName>
        <fullName evidence="3">Large Pro/Ala/Gly-rich protein</fullName>
    </recommendedName>
</protein>
<sequence length="1122" mass="120467">MTDGSRVQADRLLSVLEPLPYPRRMRELADRAAVLDPAGARALFAELDARGPYERGLAVVVAAVTGDGGRLGERLVDPDAFVRGHVLRVATPSVVPDEAFAAALDDAPEIVRRELFAAIVAGGRSALADRLVDGVRADWGDEEAARLLPGCGPETVRRLLPELFHAVRGWTRLVKRHPEAVADAAERELAALPEGLRDDWWQRYLAALAVLAGAAPARVVGLLATYRPGVRPWRFDDVLRTLALGDPAGVLRLLLSDTGGMTSTVLHRPEAARRIARTAPRDQVFALGRALTDRPYELARLIAAHPPGRRAAFHEAVLEGRSGTRHLAGPEVLRVLPREAAAREARRVVAYCQGRPGRRERLLEAVACLPVAEAREPLLAATREPVLEEREAAWPRLIRNAARSGDPDAVTTVLADLARLRNEPDPVRCAALNALAALPPRLLTASAAAHLARVAADATQAPDLSAESRRALHALAEAVLREHPDEPALRDVALDVLVRLCRIAGAAGLGRLDHALRPGQEALLLAALRPLVEPAVAKADFGLVIALARALGPRAAALPEIQDLLWRAVQEGGDATARTAVGLWLAPAPERDARVERLLAHEPSAAVLPEVLHVLTGRRTDLLEPLLGDEPPHGRFLAAGRWTVPVTPEARRWTGRQQRAVVRRWQSVVADRSLSEYDRADGLRPLAGLPEGADAVLAGVGDPSVVVAEAALAALSHTVRPGDALPELLRHAGDDRARVAVYAADRATRHVPPSRLSALLPPLLAPAGTKVTSRKEGVRLVAARLPRPEAAALVAEAYERPDQHRDVRAVCVAAAARLFEQSRTRRLLTEAASGHTTQRRAVLRVVPAHLAEPFRPAYARLMEEVCDSDDDELVGDAYEALAAWLPWSPHATGILQAAVVDLGTEAGWYAATQGLARAACAIPAARNAYLETLDALLAADAAAAGGPLDAGTERDRPALQRLDTLVRTLYRQGEPLAPIRAVQAEAADRLAGHDATAATAAQLWAEALDLGAEPDVLHAALTRLARLHDARPMGLARSVRELARRLGGRQREGHEASLLAVARRLAATGGHAEGVLAVVLTAAGGERTDWAEPWRTLLRELRAHPQPEVRDEARGHRTAWAW</sequence>
<dbReference type="RefSeq" id="WP_318101340.1">
    <property type="nucleotide sequence ID" value="NZ_CP137573.1"/>
</dbReference>
<dbReference type="EMBL" id="CP137573">
    <property type="protein sequence ID" value="WOX20657.1"/>
    <property type="molecule type" value="Genomic_DNA"/>
</dbReference>
<reference evidence="1 2" key="1">
    <citation type="submission" date="2023-10" db="EMBL/GenBank/DDBJ databases">
        <title>The genome sequence of Streptomyces sp. HUAS YS2.</title>
        <authorList>
            <person name="Mo P."/>
        </authorList>
    </citation>
    <scope>NUCLEOTIDE SEQUENCE [LARGE SCALE GENOMIC DNA]</scope>
    <source>
        <strain evidence="1 2">HUAS YS2</strain>
    </source>
</reference>
<evidence type="ECO:0000313" key="2">
    <source>
        <dbReference type="Proteomes" id="UP001301731"/>
    </source>
</evidence>
<evidence type="ECO:0008006" key="3">
    <source>
        <dbReference type="Google" id="ProtNLM"/>
    </source>
</evidence>
<keyword evidence="2" id="KW-1185">Reference proteome</keyword>
<accession>A0ABZ0LME7</accession>
<dbReference type="InterPro" id="IPR016024">
    <property type="entry name" value="ARM-type_fold"/>
</dbReference>
<name>A0ABZ0LME7_9ACTN</name>
<evidence type="ECO:0000313" key="1">
    <source>
        <dbReference type="EMBL" id="WOX20657.1"/>
    </source>
</evidence>